<dbReference type="Pfam" id="PF00610">
    <property type="entry name" value="DEP"/>
    <property type="match status" value="3"/>
</dbReference>
<dbReference type="SMART" id="SM00049">
    <property type="entry name" value="DEP"/>
    <property type="match status" value="3"/>
</dbReference>
<dbReference type="SUPFAM" id="SSF46785">
    <property type="entry name" value="Winged helix' DNA-binding domain"/>
    <property type="match status" value="3"/>
</dbReference>
<dbReference type="InParanoid" id="Q7NKE1"/>
<accession>Q7NKE1</accession>
<dbReference type="PROSITE" id="PS50186">
    <property type="entry name" value="DEP"/>
    <property type="match status" value="2"/>
</dbReference>
<dbReference type="PANTHER" id="PTHR46361:SF3">
    <property type="entry name" value="ELECTRON CARRIER_ PROTEIN DISULFIDE OXIDOREDUCTASE"/>
    <property type="match status" value="1"/>
</dbReference>
<reference evidence="2 3" key="1">
    <citation type="journal article" date="2003" name="DNA Res.">
        <title>Complete genome structure of Gloeobacter violaceus PCC 7421, a cyanobacterium that lacks thylakoids.</title>
        <authorList>
            <person name="Nakamura Y."/>
            <person name="Kaneko T."/>
            <person name="Sato S."/>
            <person name="Mimuro M."/>
            <person name="Miyashita H."/>
            <person name="Tsuchiya T."/>
            <person name="Sasamoto S."/>
            <person name="Watanabe A."/>
            <person name="Kawashima K."/>
            <person name="Kishida Y."/>
            <person name="Kiyokawa C."/>
            <person name="Kohara M."/>
            <person name="Matsumoto M."/>
            <person name="Matsuno A."/>
            <person name="Nakazaki N."/>
            <person name="Shimpo S."/>
            <person name="Takeuchi C."/>
            <person name="Yamada M."/>
            <person name="Tabata S."/>
        </authorList>
    </citation>
    <scope>NUCLEOTIDE SEQUENCE [LARGE SCALE GENOMIC DNA]</scope>
    <source>
        <strain evidence="3">ATCC 29082 / PCC 7421</strain>
    </source>
</reference>
<dbReference type="eggNOG" id="COG3264">
    <property type="taxonomic scope" value="Bacteria"/>
</dbReference>
<dbReference type="CDD" id="cd04371">
    <property type="entry name" value="DEP"/>
    <property type="match status" value="3"/>
</dbReference>
<dbReference type="EnsemblBacteria" id="BAC89478">
    <property type="protein sequence ID" value="BAC89478"/>
    <property type="gene ID" value="BAC89478"/>
</dbReference>
<dbReference type="InterPro" id="IPR036390">
    <property type="entry name" value="WH_DNA-bd_sf"/>
</dbReference>
<gene>
    <name evidence="2" type="ordered locus">glr1537</name>
</gene>
<evidence type="ECO:0000259" key="1">
    <source>
        <dbReference type="PROSITE" id="PS50186"/>
    </source>
</evidence>
<evidence type="ECO:0000313" key="2">
    <source>
        <dbReference type="EMBL" id="BAC89478.1"/>
    </source>
</evidence>
<dbReference type="STRING" id="251221.gene:10759026"/>
<dbReference type="InterPro" id="IPR036388">
    <property type="entry name" value="WH-like_DNA-bd_sf"/>
</dbReference>
<reference evidence="2 3" key="2">
    <citation type="journal article" date="2003" name="DNA Res.">
        <title>Complete genome structure of Gloeobacter violaceus PCC 7421, a cyanobacterium that lacks thylakoids (supplement).</title>
        <authorList>
            <person name="Nakamura Y."/>
            <person name="Kaneko T."/>
            <person name="Sato S."/>
            <person name="Mimuro M."/>
            <person name="Miyashita H."/>
            <person name="Tsuchiya T."/>
            <person name="Sasamoto S."/>
            <person name="Watanabe A."/>
            <person name="Kawashima K."/>
            <person name="Kishida Y."/>
            <person name="Kiyokawa C."/>
            <person name="Kohara M."/>
            <person name="Matsumoto M."/>
            <person name="Matsuno A."/>
            <person name="Nakazaki N."/>
            <person name="Shimpo S."/>
            <person name="Takeuchi C."/>
            <person name="Yamada M."/>
            <person name="Tabata S."/>
        </authorList>
    </citation>
    <scope>NUCLEOTIDE SEQUENCE [LARGE SCALE GENOMIC DNA]</scope>
    <source>
        <strain evidence="3">ATCC 29082 / PCC 7421</strain>
    </source>
</reference>
<feature type="domain" description="DEP" evidence="1">
    <location>
        <begin position="51"/>
        <end position="124"/>
    </location>
</feature>
<organism evidence="2 3">
    <name type="scientific">Gloeobacter violaceus (strain ATCC 29082 / PCC 7421)</name>
    <dbReference type="NCBI Taxonomy" id="251221"/>
    <lineage>
        <taxon>Bacteria</taxon>
        <taxon>Bacillati</taxon>
        <taxon>Cyanobacteriota</taxon>
        <taxon>Cyanophyceae</taxon>
        <taxon>Gloeobacterales</taxon>
        <taxon>Gloeobacteraceae</taxon>
        <taxon>Gloeobacter</taxon>
    </lineage>
</organism>
<proteinExistence type="predicted"/>
<keyword evidence="3" id="KW-1185">Reference proteome</keyword>
<dbReference type="AlphaFoldDB" id="Q7NKE1"/>
<name>Q7NKE1_GLOVI</name>
<evidence type="ECO:0000313" key="3">
    <source>
        <dbReference type="Proteomes" id="UP000000557"/>
    </source>
</evidence>
<dbReference type="InterPro" id="IPR000591">
    <property type="entry name" value="DEP_dom"/>
</dbReference>
<dbReference type="Gene3D" id="1.10.10.10">
    <property type="entry name" value="Winged helix-like DNA-binding domain superfamily/Winged helix DNA-binding domain"/>
    <property type="match status" value="3"/>
</dbReference>
<sequence>MPPAHVPSVEHVPGTPAAVLPEARVIVQRKGDPAERIRAVGLDPQQLVEDAYTRLEIRERWYFFVRFPRCFVGSEAVLWLTRHYSIPKEIAVMLGNDLIEMSVFHHVLDNWDFRDDYLFYRFYRDEKNSVGAPYTREQALAVLMQLKVPQLDSLVVQFYQAVTIQDHRVGLRLFRRCFVGKDAACWFRRRFNFERSQAIALGNALISLRVFHHVLDSANFEDGEVFYRFYDDEYSTDVLTPQQVYRRAWQTIQSYGIADIDTFIAQCKRAPSLGLKERVYGSVYYPECFAGFDAVSLWSDLLQITRPEAVALGNYLLDLGRLYHVEGRWGFQDAYLLYRFTSPEQIDRVAQPAEDM</sequence>
<dbReference type="PANTHER" id="PTHR46361">
    <property type="entry name" value="ELECTRON CARRIER/ PROTEIN DISULFIDE OXIDOREDUCTASE"/>
    <property type="match status" value="1"/>
</dbReference>
<feature type="domain" description="DEP" evidence="1">
    <location>
        <begin position="158"/>
        <end position="231"/>
    </location>
</feature>
<dbReference type="EMBL" id="BA000045">
    <property type="protein sequence ID" value="BAC89478.1"/>
    <property type="molecule type" value="Genomic_DNA"/>
</dbReference>
<dbReference type="Proteomes" id="UP000000557">
    <property type="component" value="Chromosome"/>
</dbReference>
<dbReference type="SMR" id="Q7NKE1"/>
<dbReference type="GO" id="GO:0035556">
    <property type="term" value="P:intracellular signal transduction"/>
    <property type="evidence" value="ECO:0007669"/>
    <property type="project" value="InterPro"/>
</dbReference>
<protein>
    <submittedName>
        <fullName evidence="2">Glr1537 protein</fullName>
    </submittedName>
</protein>
<dbReference type="KEGG" id="gvi:glr1537"/>
<dbReference type="HOGENOM" id="CLU_820759_0_0_3"/>
<dbReference type="OrthoDB" id="425349at2"/>